<dbReference type="Pfam" id="PF13629">
    <property type="entry name" value="T2SS-T3SS_pil_N"/>
    <property type="match status" value="1"/>
</dbReference>
<protein>
    <recommendedName>
        <fullName evidence="3">Pilus formation protein N-terminal domain-containing protein</fullName>
    </recommendedName>
</protein>
<evidence type="ECO:0000313" key="5">
    <source>
        <dbReference type="Proteomes" id="UP000078428"/>
    </source>
</evidence>
<dbReference type="RefSeq" id="WP_068495658.1">
    <property type="nucleotide sequence ID" value="NZ_LWQT01000109.1"/>
</dbReference>
<feature type="domain" description="Pilus formation protein N-terminal" evidence="3">
    <location>
        <begin position="23"/>
        <end position="93"/>
    </location>
</feature>
<feature type="chain" id="PRO_5008091759" description="Pilus formation protein N-terminal domain-containing protein" evidence="2">
    <location>
        <begin position="23"/>
        <end position="152"/>
    </location>
</feature>
<dbReference type="EMBL" id="LWQT01000109">
    <property type="protein sequence ID" value="OAN44821.1"/>
    <property type="molecule type" value="Genomic_DNA"/>
</dbReference>
<comment type="caution">
    <text evidence="4">The sequence shown here is derived from an EMBL/GenBank/DDBJ whole genome shotgun (WGS) entry which is preliminary data.</text>
</comment>
<evidence type="ECO:0000256" key="2">
    <source>
        <dbReference type="SAM" id="SignalP"/>
    </source>
</evidence>
<organism evidence="4 5">
    <name type="scientific">Paramagnetospirillum marisnigri</name>
    <dbReference type="NCBI Taxonomy" id="1285242"/>
    <lineage>
        <taxon>Bacteria</taxon>
        <taxon>Pseudomonadati</taxon>
        <taxon>Pseudomonadota</taxon>
        <taxon>Alphaproteobacteria</taxon>
        <taxon>Rhodospirillales</taxon>
        <taxon>Magnetospirillaceae</taxon>
        <taxon>Paramagnetospirillum</taxon>
    </lineage>
</organism>
<reference evidence="4 5" key="1">
    <citation type="submission" date="2016-04" db="EMBL/GenBank/DDBJ databases">
        <title>Draft genome sequence of freshwater magnetotactic bacteria Magnetospirillum marisnigri SP-1 and Magnetospirillum moscoviense BB-1.</title>
        <authorList>
            <person name="Koziaeva V."/>
            <person name="Dziuba M.V."/>
            <person name="Ivanov T.M."/>
            <person name="Kuznetsov B."/>
            <person name="Grouzdev D.S."/>
        </authorList>
    </citation>
    <scope>NUCLEOTIDE SEQUENCE [LARGE SCALE GENOMIC DNA]</scope>
    <source>
        <strain evidence="4 5">SP-1</strain>
    </source>
</reference>
<keyword evidence="5" id="KW-1185">Reference proteome</keyword>
<dbReference type="OrthoDB" id="9815749at2"/>
<sequence>MTRPGLSTLLVVAALASAPALAAESVEVALGGATQLKLSAAARQVIIGNPAIADVTMQNARSLTLFGKYPGGTSLSVLDGAGRVVLDAVVVVTAGGAESVTVRYGTGKTWVPGGVTTVVDCSPQRCAPAVSLPSESPYKAGAAAPAPAPAAK</sequence>
<proteinExistence type="predicted"/>
<evidence type="ECO:0000313" key="4">
    <source>
        <dbReference type="EMBL" id="OAN44821.1"/>
    </source>
</evidence>
<keyword evidence="2" id="KW-0732">Signal</keyword>
<dbReference type="Proteomes" id="UP000078428">
    <property type="component" value="Unassembled WGS sequence"/>
</dbReference>
<dbReference type="AlphaFoldDB" id="A0A178M7R0"/>
<evidence type="ECO:0000259" key="3">
    <source>
        <dbReference type="Pfam" id="PF13629"/>
    </source>
</evidence>
<evidence type="ECO:0000256" key="1">
    <source>
        <dbReference type="SAM" id="MobiDB-lite"/>
    </source>
</evidence>
<name>A0A178M7R0_9PROT</name>
<feature type="region of interest" description="Disordered" evidence="1">
    <location>
        <begin position="133"/>
        <end position="152"/>
    </location>
</feature>
<gene>
    <name evidence="4" type="ORF">A6A04_08385</name>
</gene>
<dbReference type="InterPro" id="IPR032789">
    <property type="entry name" value="T2SS-T3SS_pil_N"/>
</dbReference>
<feature type="signal peptide" evidence="2">
    <location>
        <begin position="1"/>
        <end position="22"/>
    </location>
</feature>
<accession>A0A178M7R0</accession>
<dbReference type="STRING" id="1285242.A6A04_08385"/>
<feature type="compositionally biased region" description="Low complexity" evidence="1">
    <location>
        <begin position="140"/>
        <end position="152"/>
    </location>
</feature>